<dbReference type="RefSeq" id="WP_151123792.1">
    <property type="nucleotide sequence ID" value="NZ_CP088081.1"/>
</dbReference>
<organism evidence="2 3">
    <name type="scientific">Ideonella dechloratans</name>
    <dbReference type="NCBI Taxonomy" id="36863"/>
    <lineage>
        <taxon>Bacteria</taxon>
        <taxon>Pseudomonadati</taxon>
        <taxon>Pseudomonadota</taxon>
        <taxon>Betaproteobacteria</taxon>
        <taxon>Burkholderiales</taxon>
        <taxon>Sphaerotilaceae</taxon>
        <taxon>Ideonella</taxon>
    </lineage>
</organism>
<accession>A0A643FGG5</accession>
<dbReference type="Gene3D" id="2.20.130.10">
    <property type="entry name" value="CAC2371-like domains"/>
    <property type="match status" value="1"/>
</dbReference>
<dbReference type="PANTHER" id="PTHR42912">
    <property type="entry name" value="METHYLTRANSFERASE"/>
    <property type="match status" value="1"/>
</dbReference>
<keyword evidence="2" id="KW-0808">Transferase</keyword>
<evidence type="ECO:0000259" key="1">
    <source>
        <dbReference type="Pfam" id="PF13649"/>
    </source>
</evidence>
<comment type="caution">
    <text evidence="2">The sequence shown here is derived from an EMBL/GenBank/DDBJ whole genome shotgun (WGS) entry which is preliminary data.</text>
</comment>
<reference evidence="2 3" key="1">
    <citation type="submission" date="2019-09" db="EMBL/GenBank/DDBJ databases">
        <title>Draft genome sequences of 48 bacterial type strains from the CCUG.</title>
        <authorList>
            <person name="Tunovic T."/>
            <person name="Pineiro-Iglesias B."/>
            <person name="Unosson C."/>
            <person name="Inganas E."/>
            <person name="Ohlen M."/>
            <person name="Cardew S."/>
            <person name="Jensie-Markopoulos S."/>
            <person name="Salva-Serra F."/>
            <person name="Jaen-Luchoro D."/>
            <person name="Karlsson R."/>
            <person name="Svensson-Stadler L."/>
            <person name="Chun J."/>
            <person name="Moore E."/>
        </authorList>
    </citation>
    <scope>NUCLEOTIDE SEQUENCE [LARGE SCALE GENOMIC DNA]</scope>
    <source>
        <strain evidence="2 3">CCUG 30977</strain>
    </source>
</reference>
<sequence length="239" mass="26628">MPIYDPRSAEVYDLLHRNHSYDREVDYVRAVVAREMPQARSLLDIACGTGNHLGLLASHFEVQGLDLSPGMLARARAKLPQLRFHEASMADFHLGQRFDVVTCLFRSIAAVSSLEALQASLRCIAAHLNPGGVVVVEPFFTPRTFWDQDLRVSQVEAEGLKVVWMYRSERRGSVGVFHNHYLIGRPQGIEHVHEAHDLGLFEPEEIVHAFQAAGLSVRHEAQGMGPLGCYVGRAPLSAR</sequence>
<dbReference type="GO" id="GO:0008168">
    <property type="term" value="F:methyltransferase activity"/>
    <property type="evidence" value="ECO:0007669"/>
    <property type="project" value="UniProtKB-KW"/>
</dbReference>
<dbReference type="Gene3D" id="3.40.50.150">
    <property type="entry name" value="Vaccinia Virus protein VP39"/>
    <property type="match status" value="1"/>
</dbReference>
<dbReference type="OrthoDB" id="9795085at2"/>
<dbReference type="AlphaFoldDB" id="A0A643FGG5"/>
<dbReference type="Pfam" id="PF13649">
    <property type="entry name" value="Methyltransf_25"/>
    <property type="match status" value="1"/>
</dbReference>
<dbReference type="GO" id="GO:0032259">
    <property type="term" value="P:methylation"/>
    <property type="evidence" value="ECO:0007669"/>
    <property type="project" value="UniProtKB-KW"/>
</dbReference>
<protein>
    <submittedName>
        <fullName evidence="2">Class I SAM-dependent methyltransferase</fullName>
    </submittedName>
</protein>
<evidence type="ECO:0000313" key="3">
    <source>
        <dbReference type="Proteomes" id="UP000430120"/>
    </source>
</evidence>
<dbReference type="SUPFAM" id="SSF53335">
    <property type="entry name" value="S-adenosyl-L-methionine-dependent methyltransferases"/>
    <property type="match status" value="1"/>
</dbReference>
<name>A0A643FGG5_IDEDE</name>
<dbReference type="CDD" id="cd02440">
    <property type="entry name" value="AdoMet_MTases"/>
    <property type="match status" value="1"/>
</dbReference>
<keyword evidence="3" id="KW-1185">Reference proteome</keyword>
<dbReference type="InterPro" id="IPR050508">
    <property type="entry name" value="Methyltransf_Superfamily"/>
</dbReference>
<dbReference type="EMBL" id="VZPB01000016">
    <property type="protein sequence ID" value="KAB0583269.1"/>
    <property type="molecule type" value="Genomic_DNA"/>
</dbReference>
<proteinExistence type="predicted"/>
<dbReference type="Proteomes" id="UP000430120">
    <property type="component" value="Unassembled WGS sequence"/>
</dbReference>
<keyword evidence="2" id="KW-0489">Methyltransferase</keyword>
<gene>
    <name evidence="2" type="ORF">F7Q92_08875</name>
</gene>
<dbReference type="InterPro" id="IPR029063">
    <property type="entry name" value="SAM-dependent_MTases_sf"/>
</dbReference>
<feature type="domain" description="Methyltransferase" evidence="1">
    <location>
        <begin position="43"/>
        <end position="132"/>
    </location>
</feature>
<evidence type="ECO:0000313" key="2">
    <source>
        <dbReference type="EMBL" id="KAB0583269.1"/>
    </source>
</evidence>
<dbReference type="InterPro" id="IPR041698">
    <property type="entry name" value="Methyltransf_25"/>
</dbReference>